<protein>
    <recommendedName>
        <fullName evidence="3">GxxExxY protein</fullName>
    </recommendedName>
</protein>
<dbReference type="Proteomes" id="UP001174909">
    <property type="component" value="Unassembled WGS sequence"/>
</dbReference>
<keyword evidence="2" id="KW-1185">Reference proteome</keyword>
<comment type="caution">
    <text evidence="1">The sequence shown here is derived from an EMBL/GenBank/DDBJ whole genome shotgun (WGS) entry which is preliminary data.</text>
</comment>
<proteinExistence type="predicted"/>
<evidence type="ECO:0000313" key="1">
    <source>
        <dbReference type="EMBL" id="CAI8010653.1"/>
    </source>
</evidence>
<dbReference type="EMBL" id="CASHTH010001051">
    <property type="protein sequence ID" value="CAI8010653.1"/>
    <property type="molecule type" value="Genomic_DNA"/>
</dbReference>
<name>A0AA35RH65_GEOBA</name>
<dbReference type="InterPro" id="IPR026350">
    <property type="entry name" value="GxxExxY"/>
</dbReference>
<sequence length="131" mass="14315">MSQRHYGLTGAIIKCAFHVSNELGAGFLESVYEKAMLVAMKDEGITAVSQKPIEVTFRGQGVGTFFADLLVEDKVIVELKAAKAITPEHQAQLINYLKATGIEVGLILNFGNPKLEYKRSPLTPPRINLAN</sequence>
<dbReference type="Pfam" id="PF13366">
    <property type="entry name" value="PDDEXK_3"/>
    <property type="match status" value="1"/>
</dbReference>
<accession>A0AA35RH65</accession>
<reference evidence="1" key="1">
    <citation type="submission" date="2023-03" db="EMBL/GenBank/DDBJ databases">
        <authorList>
            <person name="Steffen K."/>
            <person name="Cardenas P."/>
        </authorList>
    </citation>
    <scope>NUCLEOTIDE SEQUENCE</scope>
</reference>
<evidence type="ECO:0000313" key="2">
    <source>
        <dbReference type="Proteomes" id="UP001174909"/>
    </source>
</evidence>
<dbReference type="AlphaFoldDB" id="A0AA35RH65"/>
<dbReference type="NCBIfam" id="TIGR04256">
    <property type="entry name" value="GxxExxY"/>
    <property type="match status" value="1"/>
</dbReference>
<evidence type="ECO:0008006" key="3">
    <source>
        <dbReference type="Google" id="ProtNLM"/>
    </source>
</evidence>
<organism evidence="1 2">
    <name type="scientific">Geodia barretti</name>
    <name type="common">Barrett's horny sponge</name>
    <dbReference type="NCBI Taxonomy" id="519541"/>
    <lineage>
        <taxon>Eukaryota</taxon>
        <taxon>Metazoa</taxon>
        <taxon>Porifera</taxon>
        <taxon>Demospongiae</taxon>
        <taxon>Heteroscleromorpha</taxon>
        <taxon>Tetractinellida</taxon>
        <taxon>Astrophorina</taxon>
        <taxon>Geodiidae</taxon>
        <taxon>Geodia</taxon>
    </lineage>
</organism>
<gene>
    <name evidence="1" type="ORF">GBAR_LOCUS6991</name>
</gene>